<reference evidence="1 2" key="1">
    <citation type="submission" date="2020-02" db="EMBL/GenBank/DDBJ databases">
        <authorList>
            <person name="Ma Q."/>
            <person name="Huang Y."/>
            <person name="Song X."/>
            <person name="Pei D."/>
        </authorList>
    </citation>
    <scope>NUCLEOTIDE SEQUENCE [LARGE SCALE GENOMIC DNA]</scope>
    <source>
        <strain evidence="1">Sxm20200214</strain>
        <tissue evidence="1">Leaf</tissue>
    </source>
</reference>
<evidence type="ECO:0000313" key="1">
    <source>
        <dbReference type="EMBL" id="KAG2328860.1"/>
    </source>
</evidence>
<dbReference type="PANTHER" id="PTHR11952">
    <property type="entry name" value="UDP- GLUCOSE PYROPHOSPHORYLASE"/>
    <property type="match status" value="1"/>
</dbReference>
<name>A0A8X7WHD5_BRACI</name>
<dbReference type="InterPro" id="IPR029044">
    <property type="entry name" value="Nucleotide-diphossugar_trans"/>
</dbReference>
<keyword evidence="2" id="KW-1185">Reference proteome</keyword>
<gene>
    <name evidence="1" type="ORF">Bca52824_000040</name>
</gene>
<dbReference type="GO" id="GO:0006048">
    <property type="term" value="P:UDP-N-acetylglucosamine biosynthetic process"/>
    <property type="evidence" value="ECO:0007669"/>
    <property type="project" value="TreeGrafter"/>
</dbReference>
<dbReference type="Gene3D" id="3.90.550.10">
    <property type="entry name" value="Spore Coat Polysaccharide Biosynthesis Protein SpsA, Chain A"/>
    <property type="match status" value="1"/>
</dbReference>
<dbReference type="PANTHER" id="PTHR11952:SF14">
    <property type="entry name" value="UTP--GLUCOSE-1-PHOSPHATE URIDYLYLTRANSFERASE 3, CHLOROPLASTIC"/>
    <property type="match status" value="1"/>
</dbReference>
<sequence>MANTQASPLLYNHNHLSFFRFRTTPSPPPSFTSPHFKKPLLFLPSSFPSQQCNHQVTRVSTVPVEYSTPTPPESDDFSSEIDRLKALLAKLDVSKDLRRKEAVIDSDSRVRRFFSENRGGLSKVLGSLGLDSREMFLLKCVIAAGQEHALCVDYEETFEEEEEEEYTVRSSVKTALYALVELIERFDVNSSGYKDRSTVLDAENVAHFRKFLTFLGEIEQFYDCIGGIIGYQVMVLELLHQSTKKHNSNRSHFVEESLGCQYLEMHTPSILDLTQEKEYASQAALWGIEGLPDLGEIYPLGGAADRLGLVDPETGECLPAAMLTHCGRTLLEGLIRDLQAREFLYFKLYGKQCVTPVAIMTSAAKKNHEHVSSLCKRLKWFGRGESNFQLFEQ</sequence>
<organism evidence="1 2">
    <name type="scientific">Brassica carinata</name>
    <name type="common">Ethiopian mustard</name>
    <name type="synonym">Abyssinian cabbage</name>
    <dbReference type="NCBI Taxonomy" id="52824"/>
    <lineage>
        <taxon>Eukaryota</taxon>
        <taxon>Viridiplantae</taxon>
        <taxon>Streptophyta</taxon>
        <taxon>Embryophyta</taxon>
        <taxon>Tracheophyta</taxon>
        <taxon>Spermatophyta</taxon>
        <taxon>Magnoliopsida</taxon>
        <taxon>eudicotyledons</taxon>
        <taxon>Gunneridae</taxon>
        <taxon>Pentapetalae</taxon>
        <taxon>rosids</taxon>
        <taxon>malvids</taxon>
        <taxon>Brassicales</taxon>
        <taxon>Brassicaceae</taxon>
        <taxon>Brassiceae</taxon>
        <taxon>Brassica</taxon>
    </lineage>
</organism>
<comment type="caution">
    <text evidence="1">The sequence shown here is derived from an EMBL/GenBank/DDBJ whole genome shotgun (WGS) entry which is preliminary data.</text>
</comment>
<evidence type="ECO:0000313" key="2">
    <source>
        <dbReference type="Proteomes" id="UP000886595"/>
    </source>
</evidence>
<protein>
    <submittedName>
        <fullName evidence="1">Uncharacterized protein</fullName>
    </submittedName>
</protein>
<dbReference type="SUPFAM" id="SSF53448">
    <property type="entry name" value="Nucleotide-diphospho-sugar transferases"/>
    <property type="match status" value="1"/>
</dbReference>
<dbReference type="Proteomes" id="UP000886595">
    <property type="component" value="Unassembled WGS sequence"/>
</dbReference>
<dbReference type="EMBL" id="JAAMPC010000001">
    <property type="protein sequence ID" value="KAG2328860.1"/>
    <property type="molecule type" value="Genomic_DNA"/>
</dbReference>
<proteinExistence type="predicted"/>
<accession>A0A8X7WHD5</accession>
<dbReference type="OrthoDB" id="2020092at2759"/>
<dbReference type="GO" id="GO:0003977">
    <property type="term" value="F:UDP-N-acetylglucosamine diphosphorylase activity"/>
    <property type="evidence" value="ECO:0007669"/>
    <property type="project" value="TreeGrafter"/>
</dbReference>
<dbReference type="AlphaFoldDB" id="A0A8X7WHD5"/>
<dbReference type="InterPro" id="IPR039741">
    <property type="entry name" value="UDP-sugar_pyrophosphorylase"/>
</dbReference>
<feature type="non-terminal residue" evidence="1">
    <location>
        <position position="393"/>
    </location>
</feature>